<proteinExistence type="predicted"/>
<accession>A0A448NQZ4</accession>
<name>A0A448NQZ4_9FLAO</name>
<feature type="region of interest" description="Disordered" evidence="1">
    <location>
        <begin position="222"/>
        <end position="263"/>
    </location>
</feature>
<feature type="compositionally biased region" description="Low complexity" evidence="1">
    <location>
        <begin position="244"/>
        <end position="257"/>
    </location>
</feature>
<dbReference type="AlphaFoldDB" id="A0A448NQZ4"/>
<dbReference type="SUPFAM" id="SSF55166">
    <property type="entry name" value="Hedgehog/DD-peptidase"/>
    <property type="match status" value="1"/>
</dbReference>
<evidence type="ECO:0000256" key="1">
    <source>
        <dbReference type="SAM" id="MobiDB-lite"/>
    </source>
</evidence>
<evidence type="ECO:0000259" key="2">
    <source>
        <dbReference type="Pfam" id="PF13539"/>
    </source>
</evidence>
<sequence length="785" mass="88776">MMAKGGVYRIKGDKNPLTGVKTFYNVVDWYANTPLAQRKEELVTWELYVKGDNGYRSTGIKKRGVNHFTFGPNAHKFSYKVEGYLHAAEGKEPMAIFVQPQKNEKVKAVEKDILGVSLTYYDGSKITKALNYMDRLKAVAKCQGLEGLKVVFTLWEDDEDKDGHNTKNQYITKSPEMKVDSKGYARWNFTLFNTYINLANKREDEKKKHEYYVTAEYNGKLRASRNTNVNNPEYTLPSPKPKQNSPKTSTNPSSPNNQADPKGYVTKIELYDKDLKKITTRPQFGDIIQLLIEAKNVGGLNYTLKLWEHDYAGKNDLLYNKVHTFKNDKNVVNVRQSVSIRLVDEFRKIGEIGNDAKNPDSGEYSTGNYQEIFAEVIFEKVSAESSVINVALNTEPKKQNNGKAPAIAQKEKPSSESCVCEKNSLVWGDKIGCKERLKVIEVSKNLGVDPNWLMTVIALETAETFSPSIDNGVGYVGLIQFGKDASKDLGVTQNALVKMNFIEQMKYVQKFLEKNKTKYKTLTDLYLGVLYPSASGHGAEREYIVLDGNAYRSNPLFFKEKGEWEYATKLNKKGKKIKYKKAVDPNGKTYVWEIALVAQEIYTKGLDVKEKEFLCEQSVSPISKIPKSGDCLDTWDSNTNSKISKLHPKIRCAVKNFINEVESEMGIKLRVIQGLRTYAEQNALYAQGRTKKGAVVTRAKGGQSNHNFGVAIDVAEIKNGTIDWKEQEKVLPKIAPIGKKWGFSWGGDWKSIIDKPHFEMTFGKSLSELRKEYEKNGNDHTKISL</sequence>
<organism evidence="3 4">
    <name type="scientific">Kaistella antarctica</name>
    <dbReference type="NCBI Taxonomy" id="266748"/>
    <lineage>
        <taxon>Bacteria</taxon>
        <taxon>Pseudomonadati</taxon>
        <taxon>Bacteroidota</taxon>
        <taxon>Flavobacteriia</taxon>
        <taxon>Flavobacteriales</taxon>
        <taxon>Weeksellaceae</taxon>
        <taxon>Chryseobacterium group</taxon>
        <taxon>Kaistella</taxon>
    </lineage>
</organism>
<dbReference type="EMBL" id="LR134441">
    <property type="protein sequence ID" value="VEH99164.1"/>
    <property type="molecule type" value="Genomic_DNA"/>
</dbReference>
<evidence type="ECO:0000313" key="3">
    <source>
        <dbReference type="EMBL" id="VEH99164.1"/>
    </source>
</evidence>
<keyword evidence="3" id="KW-0378">Hydrolase</keyword>
<dbReference type="InterPro" id="IPR009045">
    <property type="entry name" value="Zn_M74/Hedgehog-like"/>
</dbReference>
<feature type="compositionally biased region" description="Polar residues" evidence="1">
    <location>
        <begin position="224"/>
        <end position="233"/>
    </location>
</feature>
<dbReference type="Pfam" id="PF13539">
    <property type="entry name" value="Peptidase_M15_4"/>
    <property type="match status" value="1"/>
</dbReference>
<dbReference type="Gene3D" id="3.30.1380.10">
    <property type="match status" value="1"/>
</dbReference>
<gene>
    <name evidence="3" type="primary">cwlK</name>
    <name evidence="3" type="ORF">NCTC13489_01363</name>
</gene>
<dbReference type="KEGG" id="cant:NCTC13489_01363"/>
<dbReference type="GO" id="GO:0008233">
    <property type="term" value="F:peptidase activity"/>
    <property type="evidence" value="ECO:0007669"/>
    <property type="project" value="InterPro"/>
</dbReference>
<dbReference type="OrthoDB" id="1183903at2"/>
<evidence type="ECO:0000313" key="4">
    <source>
        <dbReference type="Proteomes" id="UP000270036"/>
    </source>
</evidence>
<dbReference type="Proteomes" id="UP000270036">
    <property type="component" value="Chromosome"/>
</dbReference>
<reference evidence="3 4" key="1">
    <citation type="submission" date="2018-12" db="EMBL/GenBank/DDBJ databases">
        <authorList>
            <consortium name="Pathogen Informatics"/>
        </authorList>
    </citation>
    <scope>NUCLEOTIDE SEQUENCE [LARGE SCALE GENOMIC DNA]</scope>
    <source>
        <strain evidence="3 4">NCTC13489</strain>
    </source>
</reference>
<protein>
    <submittedName>
        <fullName evidence="3">Peptidoglycan L-alanyl-D-glutamate endopeptidase CwlK</fullName>
        <ecNumber evidence="3">3.4.-.-</ecNumber>
    </submittedName>
</protein>
<feature type="domain" description="Peptidase M15C" evidence="2">
    <location>
        <begin position="699"/>
        <end position="760"/>
    </location>
</feature>
<dbReference type="EC" id="3.4.-.-" evidence="3"/>
<dbReference type="CDD" id="cd14845">
    <property type="entry name" value="L-Ala-D-Glu_peptidase_like"/>
    <property type="match status" value="1"/>
</dbReference>
<dbReference type="InterPro" id="IPR039561">
    <property type="entry name" value="Peptidase_M15C"/>
</dbReference>